<keyword evidence="1" id="KW-0472">Membrane</keyword>
<evidence type="ECO:0008006" key="4">
    <source>
        <dbReference type="Google" id="ProtNLM"/>
    </source>
</evidence>
<dbReference type="GO" id="GO:0022857">
    <property type="term" value="F:transmembrane transporter activity"/>
    <property type="evidence" value="ECO:0007669"/>
    <property type="project" value="InterPro"/>
</dbReference>
<dbReference type="Proteomes" id="UP000178820">
    <property type="component" value="Unassembled WGS sequence"/>
</dbReference>
<evidence type="ECO:0000313" key="3">
    <source>
        <dbReference type="Proteomes" id="UP000178820"/>
    </source>
</evidence>
<accession>A0A1G2I3M1</accession>
<feature type="transmembrane region" description="Helical" evidence="1">
    <location>
        <begin position="108"/>
        <end position="129"/>
    </location>
</feature>
<protein>
    <recommendedName>
        <fullName evidence="4">Major facilitator superfamily (MFS) profile domain-containing protein</fullName>
    </recommendedName>
</protein>
<organism evidence="2 3">
    <name type="scientific">Candidatus Staskawiczbacteria bacterium RIFCSPHIGHO2_02_FULL_42_22</name>
    <dbReference type="NCBI Taxonomy" id="1802207"/>
    <lineage>
        <taxon>Bacteria</taxon>
        <taxon>Candidatus Staskawicziibacteriota</taxon>
    </lineage>
</organism>
<dbReference type="SUPFAM" id="SSF103473">
    <property type="entry name" value="MFS general substrate transporter"/>
    <property type="match status" value="1"/>
</dbReference>
<evidence type="ECO:0000313" key="2">
    <source>
        <dbReference type="EMBL" id="OGZ69363.1"/>
    </source>
</evidence>
<proteinExistence type="predicted"/>
<dbReference type="PANTHER" id="PTHR23526">
    <property type="entry name" value="INTEGRAL MEMBRANE TRANSPORT PROTEIN-RELATED"/>
    <property type="match status" value="1"/>
</dbReference>
<feature type="transmembrane region" description="Helical" evidence="1">
    <location>
        <begin position="12"/>
        <end position="33"/>
    </location>
</feature>
<feature type="transmembrane region" description="Helical" evidence="1">
    <location>
        <begin position="149"/>
        <end position="167"/>
    </location>
</feature>
<keyword evidence="1" id="KW-1133">Transmembrane helix</keyword>
<keyword evidence="1" id="KW-0812">Transmembrane</keyword>
<dbReference type="InterPro" id="IPR052528">
    <property type="entry name" value="Sugar_transport-like"/>
</dbReference>
<feature type="transmembrane region" description="Helical" evidence="1">
    <location>
        <begin position="173"/>
        <end position="191"/>
    </location>
</feature>
<dbReference type="Pfam" id="PF07690">
    <property type="entry name" value="MFS_1"/>
    <property type="match status" value="1"/>
</dbReference>
<sequence length="214" mass="23849">MPKLFNKIIKLLILSDFFLNLGWGFMGPIFAIFLVQQVAFSNIAQGAKIAGFAALCFWITKSLLQIPIGRYLDKNHGEVDDFWFMFIGTCMMALVPLGYLFSTEAWHIYVLQIFYAMAAAINFPSWSAIFTRHIDEGKEAVEWSTHSTVSGLGVGVAGGIGGIAVAYFGFVSVFMFVSTFTFLAAALLLTIRKDISPFNKDVIRIPVQRPMHKL</sequence>
<dbReference type="EMBL" id="MHOT01000012">
    <property type="protein sequence ID" value="OGZ69363.1"/>
    <property type="molecule type" value="Genomic_DNA"/>
</dbReference>
<gene>
    <name evidence="2" type="ORF">A3D44_02815</name>
</gene>
<dbReference type="PANTHER" id="PTHR23526:SF2">
    <property type="entry name" value="MAJOR FACILITATOR SUPERFAMILY (MFS) PROFILE DOMAIN-CONTAINING PROTEIN"/>
    <property type="match status" value="1"/>
</dbReference>
<comment type="caution">
    <text evidence="2">The sequence shown here is derived from an EMBL/GenBank/DDBJ whole genome shotgun (WGS) entry which is preliminary data.</text>
</comment>
<name>A0A1G2I3M1_9BACT</name>
<reference evidence="2 3" key="1">
    <citation type="journal article" date="2016" name="Nat. Commun.">
        <title>Thousands of microbial genomes shed light on interconnected biogeochemical processes in an aquifer system.</title>
        <authorList>
            <person name="Anantharaman K."/>
            <person name="Brown C.T."/>
            <person name="Hug L.A."/>
            <person name="Sharon I."/>
            <person name="Castelle C.J."/>
            <person name="Probst A.J."/>
            <person name="Thomas B.C."/>
            <person name="Singh A."/>
            <person name="Wilkins M.J."/>
            <person name="Karaoz U."/>
            <person name="Brodie E.L."/>
            <person name="Williams K.H."/>
            <person name="Hubbard S.S."/>
            <person name="Banfield J.F."/>
        </authorList>
    </citation>
    <scope>NUCLEOTIDE SEQUENCE [LARGE SCALE GENOMIC DNA]</scope>
</reference>
<evidence type="ECO:0000256" key="1">
    <source>
        <dbReference type="SAM" id="Phobius"/>
    </source>
</evidence>
<dbReference type="AlphaFoldDB" id="A0A1G2I3M1"/>
<dbReference type="STRING" id="1802207.A3D44_02815"/>
<dbReference type="InterPro" id="IPR036259">
    <property type="entry name" value="MFS_trans_sf"/>
</dbReference>
<feature type="transmembrane region" description="Helical" evidence="1">
    <location>
        <begin position="81"/>
        <end position="102"/>
    </location>
</feature>
<dbReference type="Gene3D" id="1.20.1250.20">
    <property type="entry name" value="MFS general substrate transporter like domains"/>
    <property type="match status" value="1"/>
</dbReference>
<feature type="transmembrane region" description="Helical" evidence="1">
    <location>
        <begin position="39"/>
        <end position="60"/>
    </location>
</feature>
<dbReference type="InterPro" id="IPR011701">
    <property type="entry name" value="MFS"/>
</dbReference>